<feature type="compositionally biased region" description="Polar residues" evidence="1">
    <location>
        <begin position="321"/>
        <end position="331"/>
    </location>
</feature>
<dbReference type="OrthoDB" id="6123at2759"/>
<evidence type="ECO:0000313" key="2">
    <source>
        <dbReference type="EMBL" id="OQR70762.1"/>
    </source>
</evidence>
<reference evidence="2 3" key="1">
    <citation type="journal article" date="2017" name="Gigascience">
        <title>Draft genome of the honey bee ectoparasitic mite, Tropilaelaps mercedesae, is shaped by the parasitic life history.</title>
        <authorList>
            <person name="Dong X."/>
            <person name="Armstrong S.D."/>
            <person name="Xia D."/>
            <person name="Makepeace B.L."/>
            <person name="Darby A.C."/>
            <person name="Kadowaki T."/>
        </authorList>
    </citation>
    <scope>NUCLEOTIDE SEQUENCE [LARGE SCALE GENOMIC DNA]</scope>
    <source>
        <strain evidence="2">Wuxi-XJTLU</strain>
    </source>
</reference>
<evidence type="ECO:0000313" key="3">
    <source>
        <dbReference type="Proteomes" id="UP000192247"/>
    </source>
</evidence>
<dbReference type="Proteomes" id="UP000192247">
    <property type="component" value="Unassembled WGS sequence"/>
</dbReference>
<name>A0A1V9XBP5_9ACAR</name>
<evidence type="ECO:0000256" key="1">
    <source>
        <dbReference type="SAM" id="MobiDB-lite"/>
    </source>
</evidence>
<feature type="compositionally biased region" description="Polar residues" evidence="1">
    <location>
        <begin position="197"/>
        <end position="206"/>
    </location>
</feature>
<comment type="caution">
    <text evidence="2">The sequence shown here is derived from an EMBL/GenBank/DDBJ whole genome shotgun (WGS) entry which is preliminary data.</text>
</comment>
<feature type="region of interest" description="Disordered" evidence="1">
    <location>
        <begin position="152"/>
        <end position="337"/>
    </location>
</feature>
<dbReference type="EMBL" id="MNPL01016206">
    <property type="protein sequence ID" value="OQR70762.1"/>
    <property type="molecule type" value="Genomic_DNA"/>
</dbReference>
<gene>
    <name evidence="2" type="ORF">BIW11_11419</name>
</gene>
<sequence length="579" mass="65137">MLVRSITAPLSFISSNIDVPPISYNMDRCSEEGLRMLSGALAELCKAPPERTLRLPTVHDRIEYIYMAHQLAIRKMAERGYKMPPMTDVDSDYEKWVTLQEALRPKLDAITDQKAGNKTVLEEALRRVQDEIRQRVQNKKYVEVKKVVQQDSDRADLSDSTYGSQSSRSQSLLVAKSKLRHNVRESSWKRNLRARPSDTNATSNIKGQKMAIGQTTDHSSVSQSLARPSRSRVPKKGPTRHNSQSAMRASTQPRNEVAQSRLAKGQRIASVEKKAPPVHGNALRASSFDRAEFARAQNQRVQQAKERREQQQQQPEKTSKESIPSIKNSKSVKTDFSETMKEKVSKTNHEVSPTISKTVILPGNEAFSGETLLESNKLPMNRINSTFVTGAEGRPMFDATMIISDPPGVIGSTAPSPNTKDESMAVLVQTNATFAKPSLSYEVKKTNCKKTFVSAYYDRNTKLAPHWTTANPTVDDTLLNPMDSYCNYGLEDLCSDSDNTDDEQRPRKQVPEWARMDSVRFAKRVTKQKALMTDISKYGHYEIVMPNYVDLEALFGNSAINLRHDTSSLLWNTTQTFIN</sequence>
<keyword evidence="3" id="KW-1185">Reference proteome</keyword>
<feature type="compositionally biased region" description="Polar residues" evidence="1">
    <location>
        <begin position="213"/>
        <end position="226"/>
    </location>
</feature>
<feature type="compositionally biased region" description="Low complexity" evidence="1">
    <location>
        <begin position="158"/>
        <end position="171"/>
    </location>
</feature>
<accession>A0A1V9XBP5</accession>
<feature type="compositionally biased region" description="Basic residues" evidence="1">
    <location>
        <begin position="229"/>
        <end position="239"/>
    </location>
</feature>
<protein>
    <submittedName>
        <fullName evidence="2">Uncharacterized protein</fullName>
    </submittedName>
</protein>
<dbReference type="AlphaFoldDB" id="A0A1V9XBP5"/>
<feature type="compositionally biased region" description="Polar residues" evidence="1">
    <location>
        <begin position="240"/>
        <end position="258"/>
    </location>
</feature>
<dbReference type="InParanoid" id="A0A1V9XBP5"/>
<proteinExistence type="predicted"/>
<organism evidence="2 3">
    <name type="scientific">Tropilaelaps mercedesae</name>
    <dbReference type="NCBI Taxonomy" id="418985"/>
    <lineage>
        <taxon>Eukaryota</taxon>
        <taxon>Metazoa</taxon>
        <taxon>Ecdysozoa</taxon>
        <taxon>Arthropoda</taxon>
        <taxon>Chelicerata</taxon>
        <taxon>Arachnida</taxon>
        <taxon>Acari</taxon>
        <taxon>Parasitiformes</taxon>
        <taxon>Mesostigmata</taxon>
        <taxon>Gamasina</taxon>
        <taxon>Dermanyssoidea</taxon>
        <taxon>Laelapidae</taxon>
        <taxon>Tropilaelaps</taxon>
    </lineage>
</organism>